<keyword evidence="4" id="KW-0472">Membrane</keyword>
<evidence type="ECO:0000313" key="7">
    <source>
        <dbReference type="Proteomes" id="UP000190626"/>
    </source>
</evidence>
<dbReference type="RefSeq" id="WP_079415723.1">
    <property type="nucleotide sequence ID" value="NZ_MBTG01000023.1"/>
</dbReference>
<sequence length="474" mass="54368">MYVFWKFILYFSEFCMLYTIAINLFYNGQMIVSVVDIFGYLKKMKSSDYKRYVDSKNMIPISIIVPAYNEEATIVDNIKSLLALNYYEYEIIIVNDGSKDATRDKIIAEFDLKKVNQPVKKSLQTNEIVGIYRNANYERLILVDKENGGKADALNAGINLSTYPTFACIDADSILENDALIKLTMLFVENPETIAVGGIVRIANGSTIQNGKLVKMNLPKSKVAAFQIVEYLRAFLTGRTSLSKMNSVLIISGAFGAFNKKIVIECGGYKANTIGEDMDIIMRLHKKMRDEKRKYKIKFLADPICWTQAPESLKDLRVQRRRWQIGLFDNLLSYKSMMLNPKYGTIGMVTLPYYWFFELIGPIIEFLGYIFIPLAYLFGLLEFNSFLIYFIIAFLLGSTLSMGSILLEQISFRKYTTFLDTMRLVAFALLENLGYRQLTILYRIEGIIKFRKGRHAWGTIKRKQFASSEKGTPM</sequence>
<dbReference type="CDD" id="cd06423">
    <property type="entry name" value="CESA_like"/>
    <property type="match status" value="1"/>
</dbReference>
<keyword evidence="7" id="KW-1185">Reference proteome</keyword>
<comment type="similarity">
    <text evidence="1">Belongs to the glycosyltransferase 2 family.</text>
</comment>
<evidence type="ECO:0000256" key="4">
    <source>
        <dbReference type="SAM" id="Phobius"/>
    </source>
</evidence>
<dbReference type="GO" id="GO:0016757">
    <property type="term" value="F:glycosyltransferase activity"/>
    <property type="evidence" value="ECO:0007669"/>
    <property type="project" value="UniProtKB-KW"/>
</dbReference>
<dbReference type="SUPFAM" id="SSF53448">
    <property type="entry name" value="Nucleotide-diphospho-sugar transferases"/>
    <property type="match status" value="1"/>
</dbReference>
<accession>A0A1V4HFI9</accession>
<organism evidence="6 7">
    <name type="scientific">Paenibacillus ferrarius</name>
    <dbReference type="NCBI Taxonomy" id="1469647"/>
    <lineage>
        <taxon>Bacteria</taxon>
        <taxon>Bacillati</taxon>
        <taxon>Bacillota</taxon>
        <taxon>Bacilli</taxon>
        <taxon>Bacillales</taxon>
        <taxon>Paenibacillaceae</taxon>
        <taxon>Paenibacillus</taxon>
    </lineage>
</organism>
<dbReference type="PANTHER" id="PTHR43630">
    <property type="entry name" value="POLY-BETA-1,6-N-ACETYL-D-GLUCOSAMINE SYNTHASE"/>
    <property type="match status" value="1"/>
</dbReference>
<evidence type="ECO:0000259" key="5">
    <source>
        <dbReference type="Pfam" id="PF00535"/>
    </source>
</evidence>
<keyword evidence="4" id="KW-1133">Transmembrane helix</keyword>
<dbReference type="AlphaFoldDB" id="A0A1V4HFI9"/>
<dbReference type="OrthoDB" id="9766299at2"/>
<evidence type="ECO:0000256" key="1">
    <source>
        <dbReference type="ARBA" id="ARBA00006739"/>
    </source>
</evidence>
<dbReference type="InterPro" id="IPR001173">
    <property type="entry name" value="Glyco_trans_2-like"/>
</dbReference>
<reference evidence="7" key="1">
    <citation type="submission" date="2016-07" db="EMBL/GenBank/DDBJ databases">
        <authorList>
            <person name="Florea S."/>
            <person name="Webb J.S."/>
            <person name="Jaromczyk J."/>
            <person name="Schardl C.L."/>
        </authorList>
    </citation>
    <scope>NUCLEOTIDE SEQUENCE [LARGE SCALE GENOMIC DNA]</scope>
    <source>
        <strain evidence="7">CY1</strain>
    </source>
</reference>
<keyword evidence="4" id="KW-0812">Transmembrane</keyword>
<feature type="transmembrane region" description="Helical" evidence="4">
    <location>
        <begin position="20"/>
        <end position="41"/>
    </location>
</feature>
<name>A0A1V4HFI9_9BACL</name>
<dbReference type="Pfam" id="PF00535">
    <property type="entry name" value="Glycos_transf_2"/>
    <property type="match status" value="1"/>
</dbReference>
<dbReference type="STRING" id="1469647.BC351_06460"/>
<evidence type="ECO:0000256" key="2">
    <source>
        <dbReference type="ARBA" id="ARBA00022676"/>
    </source>
</evidence>
<keyword evidence="3 6" id="KW-0808">Transferase</keyword>
<feature type="transmembrane region" description="Helical" evidence="4">
    <location>
        <begin position="386"/>
        <end position="407"/>
    </location>
</feature>
<feature type="domain" description="Glycosyltransferase 2-like" evidence="5">
    <location>
        <begin position="62"/>
        <end position="263"/>
    </location>
</feature>
<comment type="caution">
    <text evidence="6">The sequence shown here is derived from an EMBL/GenBank/DDBJ whole genome shotgun (WGS) entry which is preliminary data.</text>
</comment>
<dbReference type="Proteomes" id="UP000190626">
    <property type="component" value="Unassembled WGS sequence"/>
</dbReference>
<feature type="transmembrane region" description="Helical" evidence="4">
    <location>
        <begin position="353"/>
        <end position="380"/>
    </location>
</feature>
<gene>
    <name evidence="6" type="ORF">BC351_06460</name>
</gene>
<keyword evidence="2" id="KW-0328">Glycosyltransferase</keyword>
<proteinExistence type="inferred from homology"/>
<evidence type="ECO:0000313" key="6">
    <source>
        <dbReference type="EMBL" id="OPH53503.1"/>
    </source>
</evidence>
<dbReference type="Gene3D" id="3.90.550.10">
    <property type="entry name" value="Spore Coat Polysaccharide Biosynthesis Protein SpsA, Chain A"/>
    <property type="match status" value="1"/>
</dbReference>
<protein>
    <submittedName>
        <fullName evidence="6">Glycosyl transferase</fullName>
    </submittedName>
</protein>
<dbReference type="PANTHER" id="PTHR43630:SF1">
    <property type="entry name" value="POLY-BETA-1,6-N-ACETYL-D-GLUCOSAMINE SYNTHASE"/>
    <property type="match status" value="1"/>
</dbReference>
<evidence type="ECO:0000256" key="3">
    <source>
        <dbReference type="ARBA" id="ARBA00022679"/>
    </source>
</evidence>
<dbReference type="EMBL" id="MBTG01000023">
    <property type="protein sequence ID" value="OPH53503.1"/>
    <property type="molecule type" value="Genomic_DNA"/>
</dbReference>
<dbReference type="InterPro" id="IPR029044">
    <property type="entry name" value="Nucleotide-diphossugar_trans"/>
</dbReference>